<dbReference type="InParanoid" id="A0A0C3D772"/>
<dbReference type="Proteomes" id="UP000053989">
    <property type="component" value="Unassembled WGS sequence"/>
</dbReference>
<protein>
    <submittedName>
        <fullName evidence="1">Uncharacterized protein</fullName>
    </submittedName>
</protein>
<sequence length="108" mass="12165">EAVEIDNVEGWVDNVEVLSDVEQHQLQASICLIRLAVGKLHNLAFKIVHSTTIVLPAWREIGHDLELEPRLIPCDVSTDWNSCCDMVDVGIDYWEAVDGITQRRDLGL</sequence>
<dbReference type="AlphaFoldDB" id="A0A0C3D772"/>
<organism evidence="1 2">
    <name type="scientific">Scleroderma citrinum Foug A</name>
    <dbReference type="NCBI Taxonomy" id="1036808"/>
    <lineage>
        <taxon>Eukaryota</taxon>
        <taxon>Fungi</taxon>
        <taxon>Dikarya</taxon>
        <taxon>Basidiomycota</taxon>
        <taxon>Agaricomycotina</taxon>
        <taxon>Agaricomycetes</taxon>
        <taxon>Agaricomycetidae</taxon>
        <taxon>Boletales</taxon>
        <taxon>Sclerodermatineae</taxon>
        <taxon>Sclerodermataceae</taxon>
        <taxon>Scleroderma</taxon>
    </lineage>
</organism>
<feature type="non-terminal residue" evidence="1">
    <location>
        <position position="108"/>
    </location>
</feature>
<dbReference type="OrthoDB" id="2662702at2759"/>
<dbReference type="HOGENOM" id="CLU_096306_3_0_1"/>
<accession>A0A0C3D772</accession>
<evidence type="ECO:0000313" key="1">
    <source>
        <dbReference type="EMBL" id="KIM51946.1"/>
    </source>
</evidence>
<gene>
    <name evidence="1" type="ORF">SCLCIDRAFT_67000</name>
</gene>
<name>A0A0C3D772_9AGAM</name>
<reference evidence="1 2" key="1">
    <citation type="submission" date="2014-04" db="EMBL/GenBank/DDBJ databases">
        <authorList>
            <consortium name="DOE Joint Genome Institute"/>
            <person name="Kuo A."/>
            <person name="Kohler A."/>
            <person name="Nagy L.G."/>
            <person name="Floudas D."/>
            <person name="Copeland A."/>
            <person name="Barry K.W."/>
            <person name="Cichocki N."/>
            <person name="Veneault-Fourrey C."/>
            <person name="LaButti K."/>
            <person name="Lindquist E.A."/>
            <person name="Lipzen A."/>
            <person name="Lundell T."/>
            <person name="Morin E."/>
            <person name="Murat C."/>
            <person name="Sun H."/>
            <person name="Tunlid A."/>
            <person name="Henrissat B."/>
            <person name="Grigoriev I.V."/>
            <person name="Hibbett D.S."/>
            <person name="Martin F."/>
            <person name="Nordberg H.P."/>
            <person name="Cantor M.N."/>
            <person name="Hua S.X."/>
        </authorList>
    </citation>
    <scope>NUCLEOTIDE SEQUENCE [LARGE SCALE GENOMIC DNA]</scope>
    <source>
        <strain evidence="1 2">Foug A</strain>
    </source>
</reference>
<evidence type="ECO:0000313" key="2">
    <source>
        <dbReference type="Proteomes" id="UP000053989"/>
    </source>
</evidence>
<feature type="non-terminal residue" evidence="1">
    <location>
        <position position="1"/>
    </location>
</feature>
<dbReference type="EMBL" id="KN822232">
    <property type="protein sequence ID" value="KIM51946.1"/>
    <property type="molecule type" value="Genomic_DNA"/>
</dbReference>
<keyword evidence="2" id="KW-1185">Reference proteome</keyword>
<reference evidence="2" key="2">
    <citation type="submission" date="2015-01" db="EMBL/GenBank/DDBJ databases">
        <title>Evolutionary Origins and Diversification of the Mycorrhizal Mutualists.</title>
        <authorList>
            <consortium name="DOE Joint Genome Institute"/>
            <consortium name="Mycorrhizal Genomics Consortium"/>
            <person name="Kohler A."/>
            <person name="Kuo A."/>
            <person name="Nagy L.G."/>
            <person name="Floudas D."/>
            <person name="Copeland A."/>
            <person name="Barry K.W."/>
            <person name="Cichocki N."/>
            <person name="Veneault-Fourrey C."/>
            <person name="LaButti K."/>
            <person name="Lindquist E.A."/>
            <person name="Lipzen A."/>
            <person name="Lundell T."/>
            <person name="Morin E."/>
            <person name="Murat C."/>
            <person name="Riley R."/>
            <person name="Ohm R."/>
            <person name="Sun H."/>
            <person name="Tunlid A."/>
            <person name="Henrissat B."/>
            <person name="Grigoriev I.V."/>
            <person name="Hibbett D.S."/>
            <person name="Martin F."/>
        </authorList>
    </citation>
    <scope>NUCLEOTIDE SEQUENCE [LARGE SCALE GENOMIC DNA]</scope>
    <source>
        <strain evidence="2">Foug A</strain>
    </source>
</reference>
<proteinExistence type="predicted"/>